<dbReference type="Proteomes" id="UP000669903">
    <property type="component" value="Unassembled WGS sequence"/>
</dbReference>
<sequence length="873" mass="101658">MFKKKLKMLIANITDKGNAFLVTQDVEKYVWEDISAKITFNYEGQSIDNEIENDITSIYYTKVWKETKTCSIHQISIKEKITCMSCGNNFYVVVTNNCKTFSWGVIFFEEFNTSTSSTQTSEEISFIEEPHEIAAFTGKTIVKIACGNDYTLALSDKGKLYGWGSNPNGRLNLNYCEHILSPIMMNTDNVKKVSDIAVIDYNNFVKSSKDGLVYAWGFIFDIPFKKSAACEYTNAFDISNSMIAHSPMSVVCEFINEEFHILNDLETAFNDQSTSDLTMMVEKQQIYVHKVILKIRSTYFRSMFQTNYVENSQRVIENNYYRYVVYKKFLEYLYTGEINLSSFENLLDLLQLADALCEKNLQMDCIRKIKKTINVSNVMYLFKLINYMNEEHYKEELMKYCFNFYFKNMTTVNRTEGFEELDVETKAMLIDKGNTFLSSEISSSVKVACGIDHTLALTDKGKVYGWGSNTYRQLNLNNRVDLISSPIKINIDNIKKVSDIAVIDYKIFVKSSMGHIYTWGFIFNVPIKKLVVCECTNAFDVCDSMIAHSPMSVACEFINEEFHILNNLETAFNDQSTSDLTIVIEKQTIYVHKAILKIRSIYFENMFRTNCIESKQSIIEIHYYRYVVYKTFLEYLYTGRINLSSFEDLLDLLQLADEVCLKNLQINCTGTIKKTITVSNVIHFFNLIYKMAEHYKESTCDLTIMVEKQPIYVHKVILKIRSTYFRSMFQTNYVENSQRVIENNYYRYVVYKKFLEYLYTGEVNLSSFENLLDLLQLADALCEKNLQMDCIRKIKKTINVSNVMNLFKLINDMNEEHHKKELMKYCFNFYFKNMTTVNRTEGFEELDVETKAMLIDKGNTFLSSEISSSGYLE</sequence>
<dbReference type="AlphaFoldDB" id="A0A836G417"/>
<feature type="non-terminal residue" evidence="3">
    <location>
        <position position="1"/>
    </location>
</feature>
<dbReference type="InterPro" id="IPR000210">
    <property type="entry name" value="BTB/POZ_dom"/>
</dbReference>
<dbReference type="EMBL" id="JAANIC010005677">
    <property type="protein sequence ID" value="KAG5330948.1"/>
    <property type="molecule type" value="Genomic_DNA"/>
</dbReference>
<keyword evidence="4" id="KW-1185">Reference proteome</keyword>
<evidence type="ECO:0000256" key="1">
    <source>
        <dbReference type="PROSITE-ProRule" id="PRU00235"/>
    </source>
</evidence>
<feature type="domain" description="BTB" evidence="2">
    <location>
        <begin position="578"/>
        <end position="645"/>
    </location>
</feature>
<dbReference type="PROSITE" id="PS50012">
    <property type="entry name" value="RCC1_3"/>
    <property type="match status" value="2"/>
</dbReference>
<dbReference type="SUPFAM" id="SSF54695">
    <property type="entry name" value="POZ domain"/>
    <property type="match status" value="3"/>
</dbReference>
<dbReference type="InterPro" id="IPR009091">
    <property type="entry name" value="RCC1/BLIP-II"/>
</dbReference>
<feature type="domain" description="BTB" evidence="2">
    <location>
        <begin position="275"/>
        <end position="342"/>
    </location>
</feature>
<feature type="non-terminal residue" evidence="3">
    <location>
        <position position="873"/>
    </location>
</feature>
<feature type="repeat" description="RCC1" evidence="1">
    <location>
        <begin position="158"/>
        <end position="209"/>
    </location>
</feature>
<evidence type="ECO:0000259" key="2">
    <source>
        <dbReference type="PROSITE" id="PS50097"/>
    </source>
</evidence>
<organism evidence="3 4">
    <name type="scientific">Acromyrmex charruanus</name>
    <dbReference type="NCBI Taxonomy" id="2715315"/>
    <lineage>
        <taxon>Eukaryota</taxon>
        <taxon>Metazoa</taxon>
        <taxon>Ecdysozoa</taxon>
        <taxon>Arthropoda</taxon>
        <taxon>Hexapoda</taxon>
        <taxon>Insecta</taxon>
        <taxon>Pterygota</taxon>
        <taxon>Neoptera</taxon>
        <taxon>Endopterygota</taxon>
        <taxon>Hymenoptera</taxon>
        <taxon>Apocrita</taxon>
        <taxon>Aculeata</taxon>
        <taxon>Formicoidea</taxon>
        <taxon>Formicidae</taxon>
        <taxon>Myrmicinae</taxon>
        <taxon>Acromyrmex</taxon>
    </lineage>
</organism>
<reference evidence="3" key="1">
    <citation type="submission" date="2020-03" db="EMBL/GenBank/DDBJ databases">
        <title>Relaxed selection underlies rapid genomic changes in the transitions from sociality to social parasitism in ants.</title>
        <authorList>
            <person name="Bi X."/>
        </authorList>
    </citation>
    <scope>NUCLEOTIDE SEQUENCE</scope>
    <source>
        <strain evidence="3">BGI-DK2014a</strain>
        <tissue evidence="3">Whole body</tissue>
    </source>
</reference>
<evidence type="ECO:0000313" key="4">
    <source>
        <dbReference type="Proteomes" id="UP000669903"/>
    </source>
</evidence>
<dbReference type="InterPro" id="IPR011333">
    <property type="entry name" value="SKP1/BTB/POZ_sf"/>
</dbReference>
<proteinExistence type="predicted"/>
<comment type="caution">
    <text evidence="3">The sequence shown here is derived from an EMBL/GenBank/DDBJ whole genome shotgun (WGS) entry which is preliminary data.</text>
</comment>
<dbReference type="InterPro" id="IPR000408">
    <property type="entry name" value="Reg_chr_condens"/>
</dbReference>
<dbReference type="SUPFAM" id="SSF50985">
    <property type="entry name" value="RCC1/BLIP-II"/>
    <property type="match status" value="2"/>
</dbReference>
<dbReference type="SMART" id="SM00225">
    <property type="entry name" value="BTB"/>
    <property type="match status" value="3"/>
</dbReference>
<evidence type="ECO:0000313" key="3">
    <source>
        <dbReference type="EMBL" id="KAG5330948.1"/>
    </source>
</evidence>
<feature type="domain" description="BTB" evidence="2">
    <location>
        <begin position="700"/>
        <end position="767"/>
    </location>
</feature>
<dbReference type="Gene3D" id="3.30.710.10">
    <property type="entry name" value="Potassium Channel Kv1.1, Chain A"/>
    <property type="match status" value="3"/>
</dbReference>
<accession>A0A836G417</accession>
<name>A0A836G417_9HYME</name>
<protein>
    <submittedName>
        <fullName evidence="3">RCBT1 protein</fullName>
    </submittedName>
</protein>
<dbReference type="PROSITE" id="PS50097">
    <property type="entry name" value="BTB"/>
    <property type="match status" value="3"/>
</dbReference>
<dbReference type="PROSITE" id="PS00626">
    <property type="entry name" value="RCC1_2"/>
    <property type="match status" value="1"/>
</dbReference>
<dbReference type="PANTHER" id="PTHR24413">
    <property type="entry name" value="SPECKLE-TYPE POZ PROTEIN"/>
    <property type="match status" value="1"/>
</dbReference>
<feature type="repeat" description="RCC1" evidence="1">
    <location>
        <begin position="98"/>
        <end position="157"/>
    </location>
</feature>
<dbReference type="Gene3D" id="2.130.10.30">
    <property type="entry name" value="Regulator of chromosome condensation 1/beta-lactamase-inhibitor protein II"/>
    <property type="match status" value="2"/>
</dbReference>
<dbReference type="Pfam" id="PF00651">
    <property type="entry name" value="BTB"/>
    <property type="match status" value="3"/>
</dbReference>
<dbReference type="Pfam" id="PF13540">
    <property type="entry name" value="RCC1_2"/>
    <property type="match status" value="2"/>
</dbReference>
<gene>
    <name evidence="3" type="primary">Rcbtb1_0</name>
    <name evidence="3" type="ORF">G6Z76_0008545</name>
</gene>